<dbReference type="Proteomes" id="UP000650467">
    <property type="component" value="Unassembled WGS sequence"/>
</dbReference>
<feature type="compositionally biased region" description="Polar residues" evidence="1">
    <location>
        <begin position="2183"/>
        <end position="2200"/>
    </location>
</feature>
<feature type="compositionally biased region" description="Low complexity" evidence="1">
    <location>
        <begin position="2341"/>
        <end position="2360"/>
    </location>
</feature>
<feature type="compositionally biased region" description="Gly residues" evidence="1">
    <location>
        <begin position="2226"/>
        <end position="2242"/>
    </location>
</feature>
<feature type="region of interest" description="Disordered" evidence="1">
    <location>
        <begin position="1484"/>
        <end position="1616"/>
    </location>
</feature>
<feature type="region of interest" description="Disordered" evidence="1">
    <location>
        <begin position="1289"/>
        <end position="1321"/>
    </location>
</feature>
<feature type="region of interest" description="Disordered" evidence="1">
    <location>
        <begin position="2474"/>
        <end position="2517"/>
    </location>
</feature>
<feature type="region of interest" description="Disordered" evidence="1">
    <location>
        <begin position="1048"/>
        <end position="1070"/>
    </location>
</feature>
<feature type="region of interest" description="Disordered" evidence="1">
    <location>
        <begin position="1928"/>
        <end position="1955"/>
    </location>
</feature>
<reference evidence="2" key="1">
    <citation type="journal article" date="2020" name="bioRxiv">
        <title>Comparative genomics of Chlamydomonas.</title>
        <authorList>
            <person name="Craig R.J."/>
            <person name="Hasan A.R."/>
            <person name="Ness R.W."/>
            <person name="Keightley P.D."/>
        </authorList>
    </citation>
    <scope>NUCLEOTIDE SEQUENCE</scope>
    <source>
        <strain evidence="2">SAG 7.73</strain>
    </source>
</reference>
<comment type="caution">
    <text evidence="2">The sequence shown here is derived from an EMBL/GenBank/DDBJ whole genome shotgun (WGS) entry which is preliminary data.</text>
</comment>
<feature type="compositionally biased region" description="Pro residues" evidence="1">
    <location>
        <begin position="567"/>
        <end position="577"/>
    </location>
</feature>
<feature type="region of interest" description="Disordered" evidence="1">
    <location>
        <begin position="1333"/>
        <end position="1352"/>
    </location>
</feature>
<feature type="region of interest" description="Disordered" evidence="1">
    <location>
        <begin position="1980"/>
        <end position="2019"/>
    </location>
</feature>
<feature type="compositionally biased region" description="Low complexity" evidence="1">
    <location>
        <begin position="1486"/>
        <end position="1529"/>
    </location>
</feature>
<evidence type="ECO:0000313" key="2">
    <source>
        <dbReference type="EMBL" id="KAG2428124.1"/>
    </source>
</evidence>
<feature type="region of interest" description="Disordered" evidence="1">
    <location>
        <begin position="1363"/>
        <end position="1402"/>
    </location>
</feature>
<feature type="compositionally biased region" description="Basic and acidic residues" evidence="1">
    <location>
        <begin position="786"/>
        <end position="797"/>
    </location>
</feature>
<organism evidence="2 3">
    <name type="scientific">Chlamydomonas incerta</name>
    <dbReference type="NCBI Taxonomy" id="51695"/>
    <lineage>
        <taxon>Eukaryota</taxon>
        <taxon>Viridiplantae</taxon>
        <taxon>Chlorophyta</taxon>
        <taxon>core chlorophytes</taxon>
        <taxon>Chlorophyceae</taxon>
        <taxon>CS clade</taxon>
        <taxon>Chlamydomonadales</taxon>
        <taxon>Chlamydomonadaceae</taxon>
        <taxon>Chlamydomonas</taxon>
    </lineage>
</organism>
<feature type="compositionally biased region" description="Low complexity" evidence="1">
    <location>
        <begin position="1050"/>
        <end position="1059"/>
    </location>
</feature>
<dbReference type="EMBL" id="JAEHOC010000036">
    <property type="protein sequence ID" value="KAG2428124.1"/>
    <property type="molecule type" value="Genomic_DNA"/>
</dbReference>
<evidence type="ECO:0000256" key="1">
    <source>
        <dbReference type="SAM" id="MobiDB-lite"/>
    </source>
</evidence>
<protein>
    <submittedName>
        <fullName evidence="2">Uncharacterized protein</fullName>
    </submittedName>
</protein>
<sequence length="2778" mass="275177">MYDDLAAGGGDNGTRRELFADYVVVATGFSSDARDMAAEALAFLSDTPCKLLHAHSATATDLLHSGDFVTVVGDGPDAVDAASSAALLLGAASVRLVVPQHRVAPLVMDGNQLLSSARRRALAASLQPHYAAPQPGLLGKALRAPAKRRFWALVSDHLKPSAQRSNADQGHDMPAATAVPPSPSRAAPASGAFWRLRRGNTLSPAAAAAAPPAAAGKPLVLWAPSLRDPRFMPYLDRSLREALMGQLGDCSKGEGEGELGMYRGLVAPDVPGLAFIGSQQGTSGELLELQAQWLAAHLAGRLALPPAAAMRADVAAQRAWRSGALAHPLMSAGGSLARRHEQCCLEQLRQDLRGAGLAASAAPSAVASATAGHQSAVSATSSRLPDPVQLEAVVAASRGAASSATAGVGALPANPAPLALLAQEEREEEDGEELDEELENTFGVASPPSFILHAGRGGRRGASTIASQSHRGGRHSQQRRSDSCVDAGTHSARSAVLGGSAERSSAASAGTSACGSQVLSGSGERTSAGSTTSSASTFFARLSSRVSWFSSITGGAGGGGGLGSSPPLSPDRAPPTPAGGGQIASKSPPASLTTLTSTAAGALPSLASPTSPPTLAERGEGYGRAGSSINANSSTATAMVALVRPAARTRRGASAAAAVPAAALVPPSAGARARTAMNSAAVAAAAHAAAARARAVTQQVAAAMQSSAAARGRELGLGAGVGGAGDASLAPDGRTSAPTRPAQRHPVQEQGEDEDAAESGPTRHTYSGPFHTTALAGHHNKASASSERRQVQQQHEPDERVLGLTGQLTVPAPPVAALQQQMAAMAVAEAAVTPLPAPPPVRLPPPLRSMTPAAASPTTSAAALNLGESFALGHRHGSSNCQLDPNGDLLPAAPMPRLGLPTPHAVNVNTVARREVREAGVDVDTEDAVSASTCAFTSPTAAAACTQSQSPSMVLTCATSTGAPSPRSFRVLQRNESNGSSGVPPGTATAAWHAAGGASAAGATHASVLAAAAAESEADGSTASGHGAFASGLLGVSGRRLLGPVTAALRQRQQQQQRQAHPQSPSAEPKLLPAGREIEAVQFAALPPPLLLQLDEADDACGNSGPSVHSGIMPAAALPAAGKLQPDAAFTPARAAASPKSVWSPRGSSLAQALGTCLPFGQPKKSAARQAPADAAAAVCRPDGELAVTSAAAQGVVVAPESGGTGCAALASGCGLASRRPMTIGGAAAGAGHAGAAAVRATGAPGTTSSLPGPNVLVSRSSVTALADPPQEGTPVAELIDEAERSARRMSRLMRQRRAVSSTGEDPSEAGPDSNGTSGHALASVRPVTRFSYNGAGPMNGGAGQPLGSGTNLRRGYSSGLWGVGGSHRTSGGGAGSTAAMVPQSTRRTSGGGRSSRASSGAFRVSNCGGGSLYVSGPGGGGSGGGSAGGPYGSGAAADGSSGVDCAADLSIWGDGAALDLMTSQIEALRTHLRDPRVVPFPSVGAASPPIASPSLPAPRSSRPSPSPSPRLSQGWPRSPSSAATPAAAIGVTGQPVPPASMPSPPMQKLLHTAHSMPDPQLGAPQGPHQMQPYPSPGAPTIAPEPFARRRPVLRSHPGHPERQTGGAQQQPSASAAQVLLPQAQVPPRRQATLPIEALTWAPTSTPSAAVVAAASRSLPTTPQAPQQPCDPQLASVFQRVFPPVASAGALEALPSIGSRVAPAATAAAAAAVTAAAAAARNDAADWTPFSSFRNAAVLQQPELDSTCLATAAFISPDGDEPGLAATLTAASSVGSTAAGAATPAGTSDAGSRAVCKRRSVPDLRALQRLSTIPEHRRNQPTSANTLTESETETGSGIAGPGAGGGGLTRSFSGGISFTCGAGAGAAVSSARSHSFRSYLGLGVETQTGVLAAAAAAPAAACNKTSTGLAVGAPAAVRAAPAVAADQELGGPGITPGQPSSSFGAAGGALGAHQAAGGDATSAGVAVTCRVAGIAHHASSGTAQGSMAPAAQPTKAAPPQLVSPVEPGTPGSSGWPAAVSPHLPQLPLALLPPPMEPIKTLNTAAASAAGARLIDERPAGQRQPAGLQRVGCSTPPGTSAAASMLLLLPELPPGDGYYSSYPHTVPNTPTVLTPFSTAAAPCSLPVWQPSHSPQLQPSQAPLQQRTSRTSAVAAALTGLLSSAFSGSLAAGGGGGGGGGAVPTANTTTLRPRLTRQSTGGASMASLFRLEHRPSGIAANAVTSGRRGSGGGGAHSRSGGGAATGWLDSRTSAPAVHASRRFLLGMLGGGGIGGAGNGAGSGGAGVNNGVGGGLLSAAAENAVLPYSKRLSSGLSGLSPPSVFAAPSMLPPSSPLSPPLSPTGPSAGPASLCDGGASRRSLLPPPQQPQRSSAAAAPAHGARTSGPSAPANRGRRATVPGAGFGRQSCLMEFDGDDVEEAEPQHNGGFPESAAAAAAAGAAAYDGRRSAPPLAQHGHEPPRCHIAAAATIMNFQGSGQTVPTPNSSIEAGGPNLTAAQRAHHTQHAATSSLFGEEESWPNVSTGGGVFMLSGVSPDAQLQPSLLGQAQTLAATAALPVAPLPPGDRLLSPFQAAATSALQGTAGAVLQSTYAQVQELPQHRTSHDFGFRCYGNTEAMQPPDGAASSSCQAPRFSLGDTADTNLHSLLVPPPADLSPLPPRALPLRRATMGGVGAASATGAVGGPSAWSNYSSCGGGHPKCLLPGVGSLGPFTPGPFRSAASCGAGCGVGADGSMAGVGEEKRGSPAWLVRHASEARQEQLVTQISSWLREALKQKNSAQ</sequence>
<feature type="compositionally biased region" description="Low complexity" evidence="1">
    <location>
        <begin position="2367"/>
        <end position="2377"/>
    </location>
</feature>
<feature type="compositionally biased region" description="Polar residues" evidence="1">
    <location>
        <begin position="2474"/>
        <end position="2486"/>
    </location>
</feature>
<feature type="compositionally biased region" description="Basic residues" evidence="1">
    <location>
        <begin position="1589"/>
        <end position="1598"/>
    </location>
</feature>
<feature type="compositionally biased region" description="Pro residues" evidence="1">
    <location>
        <begin position="1536"/>
        <end position="1546"/>
    </location>
</feature>
<name>A0A835SJF7_CHLIN</name>
<gene>
    <name evidence="2" type="ORF">HXX76_011804</name>
</gene>
<feature type="compositionally biased region" description="Low complexity" evidence="1">
    <location>
        <begin position="1377"/>
        <end position="1402"/>
    </location>
</feature>
<proteinExistence type="predicted"/>
<feature type="region of interest" description="Disordered" evidence="1">
    <location>
        <begin position="2327"/>
        <end position="2406"/>
    </location>
</feature>
<dbReference type="InterPro" id="IPR036188">
    <property type="entry name" value="FAD/NAD-bd_sf"/>
</dbReference>
<feature type="compositionally biased region" description="Basic residues" evidence="1">
    <location>
        <begin position="1289"/>
        <end position="1298"/>
    </location>
</feature>
<dbReference type="OrthoDB" id="550475at2759"/>
<feature type="region of interest" description="Disordered" evidence="1">
    <location>
        <begin position="161"/>
        <end position="189"/>
    </location>
</feature>
<feature type="region of interest" description="Disordered" evidence="1">
    <location>
        <begin position="2220"/>
        <end position="2245"/>
    </location>
</feature>
<feature type="compositionally biased region" description="Low complexity" evidence="1">
    <location>
        <begin position="174"/>
        <end position="189"/>
    </location>
</feature>
<accession>A0A835SJF7</accession>
<feature type="region of interest" description="Disordered" evidence="1">
    <location>
        <begin position="1807"/>
        <end position="1844"/>
    </location>
</feature>
<feature type="compositionally biased region" description="Gly residues" evidence="1">
    <location>
        <begin position="2171"/>
        <end position="2180"/>
    </location>
</feature>
<feature type="compositionally biased region" description="Gly residues" evidence="1">
    <location>
        <begin position="1363"/>
        <end position="1376"/>
    </location>
</feature>
<feature type="region of interest" description="Disordered" evidence="1">
    <location>
        <begin position="558"/>
        <end position="629"/>
    </location>
</feature>
<dbReference type="Gene3D" id="3.50.50.60">
    <property type="entry name" value="FAD/NAD(P)-binding domain"/>
    <property type="match status" value="1"/>
</dbReference>
<keyword evidence="3" id="KW-1185">Reference proteome</keyword>
<feature type="region of interest" description="Disordered" evidence="1">
    <location>
        <begin position="446"/>
        <end position="533"/>
    </location>
</feature>
<feature type="compositionally biased region" description="Low complexity" evidence="1">
    <location>
        <begin position="498"/>
        <end position="533"/>
    </location>
</feature>
<feature type="compositionally biased region" description="Gly residues" evidence="1">
    <location>
        <begin position="1338"/>
        <end position="1347"/>
    </location>
</feature>
<feature type="compositionally biased region" description="Low complexity" evidence="1">
    <location>
        <begin position="587"/>
        <end position="616"/>
    </location>
</feature>
<feature type="compositionally biased region" description="Low complexity" evidence="1">
    <location>
        <begin position="1988"/>
        <end position="2000"/>
    </location>
</feature>
<feature type="region of interest" description="Disordered" evidence="1">
    <location>
        <begin position="2171"/>
        <end position="2200"/>
    </location>
</feature>
<evidence type="ECO:0000313" key="3">
    <source>
        <dbReference type="Proteomes" id="UP000650467"/>
    </source>
</evidence>
<feature type="region of interest" description="Disordered" evidence="1">
    <location>
        <begin position="720"/>
        <end position="797"/>
    </location>
</feature>
<feature type="compositionally biased region" description="Pro residues" evidence="1">
    <location>
        <begin position="2327"/>
        <end position="2340"/>
    </location>
</feature>
<feature type="region of interest" description="Disordered" evidence="1">
    <location>
        <begin position="2437"/>
        <end position="2458"/>
    </location>
</feature>